<accession>G5JMR7</accession>
<name>G5JMR7_STRCG</name>
<sequence length="104" mass="9677">MNTVALDATVFDNFEAADMNYLADIEAGDYSWGGFFDSVGQAGIGGMAGGAATGALTGAAGGTMVFPGVGTVAGAGGCAAAGGIIGGIGGMVTGAANYLVSGGD</sequence>
<gene>
    <name evidence="1" type="ORF">STRCR_0031</name>
</gene>
<evidence type="ECO:0000313" key="2">
    <source>
        <dbReference type="Proteomes" id="UP000004322"/>
    </source>
</evidence>
<keyword evidence="2" id="KW-1185">Reference proteome</keyword>
<comment type="caution">
    <text evidence="1">The sequence shown here is derived from an EMBL/GenBank/DDBJ whole genome shotgun (WGS) entry which is preliminary data.</text>
</comment>
<dbReference type="EMBL" id="AEUV02000002">
    <property type="protein sequence ID" value="EHI74035.1"/>
    <property type="molecule type" value="Genomic_DNA"/>
</dbReference>
<proteinExistence type="predicted"/>
<reference evidence="1" key="1">
    <citation type="submission" date="2011-07" db="EMBL/GenBank/DDBJ databases">
        <authorList>
            <person name="Stanhope M.J."/>
            <person name="Durkin A.S."/>
            <person name="Hostetler J."/>
            <person name="Kim M."/>
            <person name="Radune D."/>
            <person name="Singh I."/>
            <person name="Town C.D."/>
        </authorList>
    </citation>
    <scope>NUCLEOTIDE SEQUENCE [LARGE SCALE GENOMIC DNA]</scope>
    <source>
        <strain evidence="1">HS-6</strain>
    </source>
</reference>
<organism evidence="1 2">
    <name type="scientific">Streptococcus criceti HS-6</name>
    <dbReference type="NCBI Taxonomy" id="873449"/>
    <lineage>
        <taxon>Bacteria</taxon>
        <taxon>Bacillati</taxon>
        <taxon>Bacillota</taxon>
        <taxon>Bacilli</taxon>
        <taxon>Lactobacillales</taxon>
        <taxon>Streptococcaceae</taxon>
        <taxon>Streptococcus</taxon>
    </lineage>
</organism>
<evidence type="ECO:0008006" key="3">
    <source>
        <dbReference type="Google" id="ProtNLM"/>
    </source>
</evidence>
<dbReference type="RefSeq" id="WP_004226754.1">
    <property type="nucleotide sequence ID" value="NZ_AEUV02000002.1"/>
</dbReference>
<dbReference type="AlphaFoldDB" id="G5JMR7"/>
<protein>
    <recommendedName>
        <fullName evidence="3">Bacteriocin class II with double-glycine leader peptide</fullName>
    </recommendedName>
</protein>
<dbReference type="Proteomes" id="UP000004322">
    <property type="component" value="Unassembled WGS sequence"/>
</dbReference>
<evidence type="ECO:0000313" key="1">
    <source>
        <dbReference type="EMBL" id="EHI74035.1"/>
    </source>
</evidence>